<protein>
    <recommendedName>
        <fullName evidence="4">Membrane protein DUF2178</fullName>
    </recommendedName>
</protein>
<keyword evidence="1" id="KW-0472">Membrane</keyword>
<name>A0ABX9BTL4_9BACL</name>
<proteinExistence type="predicted"/>
<keyword evidence="1" id="KW-1133">Transmembrane helix</keyword>
<feature type="transmembrane region" description="Helical" evidence="1">
    <location>
        <begin position="33"/>
        <end position="53"/>
    </location>
</feature>
<dbReference type="Proteomes" id="UP000248827">
    <property type="component" value="Unassembled WGS sequence"/>
</dbReference>
<keyword evidence="3" id="KW-1185">Reference proteome</keyword>
<comment type="caution">
    <text evidence="2">The sequence shown here is derived from an EMBL/GenBank/DDBJ whole genome shotgun (WGS) entry which is preliminary data.</text>
</comment>
<feature type="transmembrane region" description="Helical" evidence="1">
    <location>
        <begin position="79"/>
        <end position="98"/>
    </location>
</feature>
<evidence type="ECO:0008006" key="4">
    <source>
        <dbReference type="Google" id="ProtNLM"/>
    </source>
</evidence>
<sequence>MRSRNWTIGITGLSALLVLGMVIYRTAFGKSVGLGEMVTLGAIMMLFMSTVTWGTKANQDHVREDEELGRKITEQSSKLGYFLLTFFILIAVAIDHWMHEEPSLLLLSLLGLSMVILPFLEWIQMRKYRLSE</sequence>
<organism evidence="2 3">
    <name type="scientific">Paenibacillus pabuli</name>
    <dbReference type="NCBI Taxonomy" id="1472"/>
    <lineage>
        <taxon>Bacteria</taxon>
        <taxon>Bacillati</taxon>
        <taxon>Bacillota</taxon>
        <taxon>Bacilli</taxon>
        <taxon>Bacillales</taxon>
        <taxon>Paenibacillaceae</taxon>
        <taxon>Paenibacillus</taxon>
    </lineage>
</organism>
<gene>
    <name evidence="2" type="ORF">DET54_101783</name>
</gene>
<keyword evidence="1" id="KW-0812">Transmembrane</keyword>
<accession>A0ABX9BTL4</accession>
<evidence type="ECO:0000313" key="2">
    <source>
        <dbReference type="EMBL" id="RAJ03580.1"/>
    </source>
</evidence>
<feature type="transmembrane region" description="Helical" evidence="1">
    <location>
        <begin position="7"/>
        <end position="27"/>
    </location>
</feature>
<dbReference type="RefSeq" id="WP_111618820.1">
    <property type="nucleotide sequence ID" value="NZ_QLLI01000001.1"/>
</dbReference>
<evidence type="ECO:0000256" key="1">
    <source>
        <dbReference type="SAM" id="Phobius"/>
    </source>
</evidence>
<feature type="transmembrane region" description="Helical" evidence="1">
    <location>
        <begin position="104"/>
        <end position="123"/>
    </location>
</feature>
<dbReference type="EMBL" id="QLLI01000001">
    <property type="protein sequence ID" value="RAJ03580.1"/>
    <property type="molecule type" value="Genomic_DNA"/>
</dbReference>
<reference evidence="2 3" key="1">
    <citation type="submission" date="2018-06" db="EMBL/GenBank/DDBJ databases">
        <title>Freshwater and sediment microbial communities from various areas in North America, analyzing microbe dynamics in response to fracking.</title>
        <authorList>
            <person name="Lamendella R."/>
        </authorList>
    </citation>
    <scope>NUCLEOTIDE SEQUENCE [LARGE SCALE GENOMIC DNA]</scope>
    <source>
        <strain evidence="2 3">NG-13</strain>
    </source>
</reference>
<evidence type="ECO:0000313" key="3">
    <source>
        <dbReference type="Proteomes" id="UP000248827"/>
    </source>
</evidence>